<comment type="caution">
    <text evidence="8">Lacks conserved residue(s) required for the propagation of feature annotation.</text>
</comment>
<keyword evidence="13" id="KW-1185">Reference proteome</keyword>
<dbReference type="InterPro" id="IPR035979">
    <property type="entry name" value="RBD_domain_sf"/>
</dbReference>
<dbReference type="GO" id="GO:0006396">
    <property type="term" value="P:RNA processing"/>
    <property type="evidence" value="ECO:0007669"/>
    <property type="project" value="InterPro"/>
</dbReference>
<sequence>MAEKTNTTTEADIKAEPEMMAEKDNANAEPEKATEAKTELSKRSEFSSEMFKIHLSNIPAGMHIGQIKKMLKKWDIDYHKLKPTGAKNKYMYINFANDEDRNKAIDKLDGLEYRGRVLKAQIAQAAKDPFLKKKEDDEPEDTRPTLVRLMEAVCPLSGLPYEEQVQKKFEKCAELMKGLSQEVMKGLSAYKIPNFNLTEDNIAVVEPVLRSPVTAGYRNKCEFTVGSNPETKEILVGFRLGKYKAGIINVATVDDIPIVSDEMKQVARMFQDFVTKTGLPPYNICSQEGYWKHITVRSNRKNEVMVIGVIRGDDLTDARKISLGQEFSEAMTAAPDKANIVSVYLQFTQQMKKGNKRDGPLYTHISGQERLQEDVLGAKFSISPGAFFQVNVQGAELLFKTIGDLVNLDPESSTVLDVCCGTGTIGICLATRCKKVIGVDIIESAVDDANQNVKENGLTNAKFMAGRAEHLLDRICREHASPENTVAIVDPPRAGLHPKAVHAIRSSKIQKLVYISCDANAAMGNFNMLTRPPSKTLSGDPFIPTKVIPVDLFPQTNHFETILIFERFPMTKLILEEL</sequence>
<dbReference type="InterPro" id="IPR030390">
    <property type="entry name" value="MeTrfase_TrmA_AS"/>
</dbReference>
<dbReference type="OMA" id="TPLWNMP"/>
<feature type="binding site" evidence="8">
    <location>
        <position position="440"/>
    </location>
    <ligand>
        <name>S-adenosyl-L-methionine</name>
        <dbReference type="ChEBI" id="CHEBI:59789"/>
    </ligand>
</feature>
<dbReference type="GO" id="GO:0003723">
    <property type="term" value="F:RNA binding"/>
    <property type="evidence" value="ECO:0007669"/>
    <property type="project" value="UniProtKB-UniRule"/>
</dbReference>
<dbReference type="STRING" id="6832.A0A553NS28"/>
<keyword evidence="3 8" id="KW-0949">S-adenosyl-L-methionine</keyword>
<evidence type="ECO:0000256" key="4">
    <source>
        <dbReference type="ARBA" id="ARBA00022884"/>
    </source>
</evidence>
<evidence type="ECO:0000256" key="9">
    <source>
        <dbReference type="PROSITE-ProRule" id="PRU10015"/>
    </source>
</evidence>
<evidence type="ECO:0000256" key="6">
    <source>
        <dbReference type="ARBA" id="ARBA00047278"/>
    </source>
</evidence>
<dbReference type="InterPro" id="IPR012677">
    <property type="entry name" value="Nucleotide-bd_a/b_plait_sf"/>
</dbReference>
<evidence type="ECO:0000256" key="5">
    <source>
        <dbReference type="ARBA" id="ARBA00033763"/>
    </source>
</evidence>
<dbReference type="Pfam" id="PF05958">
    <property type="entry name" value="tRNA_U5-meth_tr"/>
    <property type="match status" value="1"/>
</dbReference>
<feature type="domain" description="RRM" evidence="11">
    <location>
        <begin position="51"/>
        <end position="125"/>
    </location>
</feature>
<dbReference type="InterPro" id="IPR000504">
    <property type="entry name" value="RRM_dom"/>
</dbReference>
<dbReference type="InterPro" id="IPR029063">
    <property type="entry name" value="SAM-dependent_MTases_sf"/>
</dbReference>
<keyword evidence="4 7" id="KW-0694">RNA-binding</keyword>
<accession>A0A553NS28</accession>
<evidence type="ECO:0000256" key="7">
    <source>
        <dbReference type="PROSITE-ProRule" id="PRU00176"/>
    </source>
</evidence>
<evidence type="ECO:0000256" key="3">
    <source>
        <dbReference type="ARBA" id="ARBA00022691"/>
    </source>
</evidence>
<reference evidence="12 13" key="1">
    <citation type="journal article" date="2018" name="Nat. Ecol. Evol.">
        <title>Genomic signatures of mitonuclear coevolution across populations of Tigriopus californicus.</title>
        <authorList>
            <person name="Barreto F.S."/>
            <person name="Watson E.T."/>
            <person name="Lima T.G."/>
            <person name="Willett C.S."/>
            <person name="Edmands S."/>
            <person name="Li W."/>
            <person name="Burton R.S."/>
        </authorList>
    </citation>
    <scope>NUCLEOTIDE SEQUENCE [LARGE SCALE GENOMIC DNA]</scope>
    <source>
        <strain evidence="12 13">San Diego</strain>
    </source>
</reference>
<dbReference type="PROSITE" id="PS51687">
    <property type="entry name" value="SAM_MT_RNA_M5U"/>
    <property type="match status" value="1"/>
</dbReference>
<dbReference type="EMBL" id="VCGU01000010">
    <property type="protein sequence ID" value="TRY68241.1"/>
    <property type="molecule type" value="Genomic_DNA"/>
</dbReference>
<dbReference type="InterPro" id="IPR030391">
    <property type="entry name" value="MeTrfase_TrmA_CS"/>
</dbReference>
<dbReference type="PANTHER" id="PTHR45904:SF2">
    <property type="entry name" value="TRNA (URACIL-5-)-METHYLTRANSFERASE HOMOLOG A"/>
    <property type="match status" value="1"/>
</dbReference>
<evidence type="ECO:0000313" key="12">
    <source>
        <dbReference type="EMBL" id="TRY68241.1"/>
    </source>
</evidence>
<dbReference type="Gene3D" id="2.40.50.1070">
    <property type="match status" value="1"/>
</dbReference>
<feature type="region of interest" description="Disordered" evidence="10">
    <location>
        <begin position="1"/>
        <end position="41"/>
    </location>
</feature>
<dbReference type="SUPFAM" id="SSF53335">
    <property type="entry name" value="S-adenosyl-L-methionine-dependent methyltransferases"/>
    <property type="match status" value="1"/>
</dbReference>
<feature type="binding site" evidence="8">
    <location>
        <position position="389"/>
    </location>
    <ligand>
        <name>S-adenosyl-L-methionine</name>
        <dbReference type="ChEBI" id="CHEBI:59789"/>
    </ligand>
</feature>
<dbReference type="SMART" id="SM00360">
    <property type="entry name" value="RRM"/>
    <property type="match status" value="1"/>
</dbReference>
<proteinExistence type="inferred from homology"/>
<dbReference type="GO" id="GO:0030697">
    <property type="term" value="F:tRNA (uracil(54)-C5)-methyltransferase activity, S-adenosyl methionine-dependent"/>
    <property type="evidence" value="ECO:0007669"/>
    <property type="project" value="UniProtKB-EC"/>
</dbReference>
<feature type="active site" description="Nucleophile" evidence="8">
    <location>
        <position position="517"/>
    </location>
</feature>
<feature type="compositionally biased region" description="Basic and acidic residues" evidence="10">
    <location>
        <begin position="11"/>
        <end position="41"/>
    </location>
</feature>
<comment type="catalytic activity">
    <reaction evidence="6">
        <text>uridine(54) in tRNA + S-adenosyl-L-methionine = 5-methyluridine(54) in tRNA + S-adenosyl-L-homocysteine + H(+)</text>
        <dbReference type="Rhea" id="RHEA:42712"/>
        <dbReference type="Rhea" id="RHEA-COMP:10167"/>
        <dbReference type="Rhea" id="RHEA-COMP:10193"/>
        <dbReference type="ChEBI" id="CHEBI:15378"/>
        <dbReference type="ChEBI" id="CHEBI:57856"/>
        <dbReference type="ChEBI" id="CHEBI:59789"/>
        <dbReference type="ChEBI" id="CHEBI:65315"/>
        <dbReference type="ChEBI" id="CHEBI:74447"/>
        <dbReference type="EC" id="2.1.1.35"/>
    </reaction>
    <physiologicalReaction direction="left-to-right" evidence="6">
        <dbReference type="Rhea" id="RHEA:42713"/>
    </physiologicalReaction>
</comment>
<dbReference type="GO" id="GO:0032259">
    <property type="term" value="P:methylation"/>
    <property type="evidence" value="ECO:0007669"/>
    <property type="project" value="UniProtKB-KW"/>
</dbReference>
<keyword evidence="1 8" id="KW-0489">Methyltransferase</keyword>
<dbReference type="Gene3D" id="3.40.50.150">
    <property type="entry name" value="Vaccinia Virus protein VP39"/>
    <property type="match status" value="1"/>
</dbReference>
<dbReference type="InterPro" id="IPR010280">
    <property type="entry name" value="U5_MeTrfase_fam"/>
</dbReference>
<dbReference type="PANTHER" id="PTHR45904">
    <property type="entry name" value="TRNA (URACIL-5-)-METHYLTRANSFERASE"/>
    <property type="match status" value="1"/>
</dbReference>
<gene>
    <name evidence="12" type="ORF">TCAL_07467</name>
</gene>
<dbReference type="Gene3D" id="3.30.70.330">
    <property type="match status" value="1"/>
</dbReference>
<organism evidence="12 13">
    <name type="scientific">Tigriopus californicus</name>
    <name type="common">Marine copepod</name>
    <dbReference type="NCBI Taxonomy" id="6832"/>
    <lineage>
        <taxon>Eukaryota</taxon>
        <taxon>Metazoa</taxon>
        <taxon>Ecdysozoa</taxon>
        <taxon>Arthropoda</taxon>
        <taxon>Crustacea</taxon>
        <taxon>Multicrustacea</taxon>
        <taxon>Hexanauplia</taxon>
        <taxon>Copepoda</taxon>
        <taxon>Harpacticoida</taxon>
        <taxon>Harpacticidae</taxon>
        <taxon>Tigriopus</taxon>
    </lineage>
</organism>
<evidence type="ECO:0000259" key="11">
    <source>
        <dbReference type="PROSITE" id="PS50102"/>
    </source>
</evidence>
<feature type="compositionally biased region" description="Polar residues" evidence="10">
    <location>
        <begin position="1"/>
        <end position="10"/>
    </location>
</feature>
<comment type="caution">
    <text evidence="12">The sequence shown here is derived from an EMBL/GenBank/DDBJ whole genome shotgun (WGS) entry which is preliminary data.</text>
</comment>
<dbReference type="Proteomes" id="UP000318571">
    <property type="component" value="Chromosome 1"/>
</dbReference>
<dbReference type="PROSITE" id="PS01231">
    <property type="entry name" value="TRMA_2"/>
    <property type="match status" value="1"/>
</dbReference>
<feature type="binding site" evidence="8">
    <location>
        <position position="490"/>
    </location>
    <ligand>
        <name>S-adenosyl-L-methionine</name>
        <dbReference type="ChEBI" id="CHEBI:59789"/>
    </ligand>
</feature>
<name>A0A553NS28_TIGCA</name>
<evidence type="ECO:0000256" key="2">
    <source>
        <dbReference type="ARBA" id="ARBA00022679"/>
    </source>
</evidence>
<dbReference type="SUPFAM" id="SSF54928">
    <property type="entry name" value="RNA-binding domain, RBD"/>
    <property type="match status" value="1"/>
</dbReference>
<dbReference type="PROSITE" id="PS50102">
    <property type="entry name" value="RRM"/>
    <property type="match status" value="1"/>
</dbReference>
<comment type="similarity">
    <text evidence="8">Belongs to the class I-like SAM-binding methyltransferase superfamily. RNA M5U methyltransferase family.</text>
</comment>
<evidence type="ECO:0000256" key="1">
    <source>
        <dbReference type="ARBA" id="ARBA00022603"/>
    </source>
</evidence>
<dbReference type="OrthoDB" id="10250660at2759"/>
<dbReference type="AlphaFoldDB" id="A0A553NS28"/>
<evidence type="ECO:0000313" key="13">
    <source>
        <dbReference type="Proteomes" id="UP000318571"/>
    </source>
</evidence>
<feature type="active site" evidence="9">
    <location>
        <position position="517"/>
    </location>
</feature>
<dbReference type="PROSITE" id="PS01230">
    <property type="entry name" value="TRMA_1"/>
    <property type="match status" value="1"/>
</dbReference>
<dbReference type="CDD" id="cd02440">
    <property type="entry name" value="AdoMet_MTases"/>
    <property type="match status" value="1"/>
</dbReference>
<dbReference type="InterPro" id="IPR045850">
    <property type="entry name" value="TRM2_met"/>
</dbReference>
<protein>
    <recommendedName>
        <fullName evidence="5">tRNA (uracil(54)-C(5))-methyltransferase</fullName>
        <ecNumber evidence="5">2.1.1.35</ecNumber>
    </recommendedName>
</protein>
<dbReference type="GO" id="GO:0009451">
    <property type="term" value="P:RNA modification"/>
    <property type="evidence" value="ECO:0007669"/>
    <property type="project" value="UniProtKB-ARBA"/>
</dbReference>
<evidence type="ECO:0000256" key="8">
    <source>
        <dbReference type="PROSITE-ProRule" id="PRU01024"/>
    </source>
</evidence>
<dbReference type="Pfam" id="PF00076">
    <property type="entry name" value="RRM_1"/>
    <property type="match status" value="1"/>
</dbReference>
<keyword evidence="2 8" id="KW-0808">Transferase</keyword>
<evidence type="ECO:0000256" key="10">
    <source>
        <dbReference type="SAM" id="MobiDB-lite"/>
    </source>
</evidence>
<dbReference type="EC" id="2.1.1.35" evidence="5"/>